<feature type="binding site" evidence="8">
    <location>
        <begin position="142"/>
        <end position="143"/>
    </location>
    <ligand>
        <name>NAD(+)</name>
        <dbReference type="ChEBI" id="CHEBI:57540"/>
    </ligand>
</feature>
<dbReference type="Pfam" id="PF01513">
    <property type="entry name" value="NAD_kinase"/>
    <property type="match status" value="1"/>
</dbReference>
<dbReference type="Proteomes" id="UP000010880">
    <property type="component" value="Chromosome"/>
</dbReference>
<dbReference type="EMBL" id="CP003359">
    <property type="protein sequence ID" value="AGB40538.1"/>
    <property type="molecule type" value="Genomic_DNA"/>
</dbReference>
<comment type="catalytic activity">
    <reaction evidence="7 8">
        <text>NAD(+) + ATP = ADP + NADP(+) + H(+)</text>
        <dbReference type="Rhea" id="RHEA:18629"/>
        <dbReference type="ChEBI" id="CHEBI:15378"/>
        <dbReference type="ChEBI" id="CHEBI:30616"/>
        <dbReference type="ChEBI" id="CHEBI:57540"/>
        <dbReference type="ChEBI" id="CHEBI:58349"/>
        <dbReference type="ChEBI" id="CHEBI:456216"/>
        <dbReference type="EC" id="2.7.1.23"/>
    </reaction>
</comment>
<comment type="subcellular location">
    <subcellularLocation>
        <location evidence="8">Cytoplasm</location>
    </subcellularLocation>
</comment>
<organism evidence="9 10">
    <name type="scientific">Halobacteroides halobius (strain ATCC 35273 / DSM 5150 / MD-1)</name>
    <dbReference type="NCBI Taxonomy" id="748449"/>
    <lineage>
        <taxon>Bacteria</taxon>
        <taxon>Bacillati</taxon>
        <taxon>Bacillota</taxon>
        <taxon>Clostridia</taxon>
        <taxon>Halanaerobiales</taxon>
        <taxon>Halobacteroidaceae</taxon>
        <taxon>Halobacteroides</taxon>
    </lineage>
</organism>
<evidence type="ECO:0000256" key="4">
    <source>
        <dbReference type="ARBA" id="ARBA00022840"/>
    </source>
</evidence>
<keyword evidence="4 8" id="KW-0067">ATP-binding</keyword>
<dbReference type="EC" id="2.7.1.23" evidence="8"/>
<dbReference type="InterPro" id="IPR017437">
    <property type="entry name" value="ATP-NAD_kinase_PpnK-typ_C"/>
</dbReference>
<dbReference type="InterPro" id="IPR016064">
    <property type="entry name" value="NAD/diacylglycerol_kinase_sf"/>
</dbReference>
<dbReference type="GO" id="GO:0046872">
    <property type="term" value="F:metal ion binding"/>
    <property type="evidence" value="ECO:0007669"/>
    <property type="project" value="UniProtKB-UniRule"/>
</dbReference>
<dbReference type="PANTHER" id="PTHR20275:SF0">
    <property type="entry name" value="NAD KINASE"/>
    <property type="match status" value="1"/>
</dbReference>
<dbReference type="PANTHER" id="PTHR20275">
    <property type="entry name" value="NAD KINASE"/>
    <property type="match status" value="1"/>
</dbReference>
<dbReference type="eggNOG" id="COG0061">
    <property type="taxonomic scope" value="Bacteria"/>
</dbReference>
<keyword evidence="3 8" id="KW-0418">Kinase</keyword>
<dbReference type="Gene3D" id="2.60.200.30">
    <property type="entry name" value="Probable inorganic polyphosphate/atp-NAD kinase, domain 2"/>
    <property type="match status" value="1"/>
</dbReference>
<keyword evidence="2 8" id="KW-0547">Nucleotide-binding</keyword>
<proteinExistence type="inferred from homology"/>
<protein>
    <recommendedName>
        <fullName evidence="8">NAD kinase</fullName>
        <ecNumber evidence="8">2.7.1.23</ecNumber>
    </recommendedName>
    <alternativeName>
        <fullName evidence="8">ATP-dependent NAD kinase</fullName>
    </alternativeName>
</protein>
<dbReference type="GO" id="GO:0005737">
    <property type="term" value="C:cytoplasm"/>
    <property type="evidence" value="ECO:0007669"/>
    <property type="project" value="UniProtKB-SubCell"/>
</dbReference>
<dbReference type="OrthoDB" id="9774737at2"/>
<feature type="binding site" evidence="8">
    <location>
        <begin position="183"/>
        <end position="188"/>
    </location>
    <ligand>
        <name>NAD(+)</name>
        <dbReference type="ChEBI" id="CHEBI:57540"/>
    </ligand>
</feature>
<evidence type="ECO:0000313" key="10">
    <source>
        <dbReference type="Proteomes" id="UP000010880"/>
    </source>
</evidence>
<dbReference type="GO" id="GO:0006741">
    <property type="term" value="P:NADP+ biosynthetic process"/>
    <property type="evidence" value="ECO:0007669"/>
    <property type="project" value="UniProtKB-UniRule"/>
</dbReference>
<dbReference type="InterPro" id="IPR017438">
    <property type="entry name" value="ATP-NAD_kinase_N"/>
</dbReference>
<evidence type="ECO:0000256" key="1">
    <source>
        <dbReference type="ARBA" id="ARBA00022679"/>
    </source>
</evidence>
<evidence type="ECO:0000256" key="3">
    <source>
        <dbReference type="ARBA" id="ARBA00022777"/>
    </source>
</evidence>
<keyword evidence="8" id="KW-0963">Cytoplasm</keyword>
<dbReference type="InterPro" id="IPR002504">
    <property type="entry name" value="NADK"/>
</dbReference>
<evidence type="ECO:0000256" key="8">
    <source>
        <dbReference type="HAMAP-Rule" id="MF_00361"/>
    </source>
</evidence>
<feature type="binding site" evidence="8">
    <location>
        <position position="153"/>
    </location>
    <ligand>
        <name>NAD(+)</name>
        <dbReference type="ChEBI" id="CHEBI:57540"/>
    </ligand>
</feature>
<comment type="function">
    <text evidence="8">Involved in the regulation of the intracellular balance of NAD and NADP, and is a key enzyme in the biosynthesis of NADP. Catalyzes specifically the phosphorylation on 2'-hydroxyl of the adenosine moiety of NAD to yield NADP.</text>
</comment>
<sequence>MDKIAIIANNKKEEISQVLLRVCNLLDEHKQDYILEKASAKLIDKQVENVNYKQIINYATKIIVLGGDGTFLNVARTFANSDVSILGINLGRLGFLTDIEVNKLETGLEKLLAKDYNIEERMMLKGEVIRDGEVIHKTVAANDIVVTKGPFARIINLKTMIGDQYLATYPADGLIVACPTGSTAYSLSAGGPIVNPRLESLIITPICPHTLHSRSIVIGKDEKVKIEIEADHKDIMLTVDGQNTFELAPQDTVRVSKSELITKLIKLKGYSFYQVLRNRMNENKF</sequence>
<dbReference type="AlphaFoldDB" id="L0K8U2"/>
<feature type="binding site" evidence="8">
    <location>
        <position position="242"/>
    </location>
    <ligand>
        <name>NAD(+)</name>
        <dbReference type="ChEBI" id="CHEBI:57540"/>
    </ligand>
</feature>
<dbReference type="HAMAP" id="MF_00361">
    <property type="entry name" value="NAD_kinase"/>
    <property type="match status" value="1"/>
</dbReference>
<dbReference type="GO" id="GO:0019674">
    <property type="term" value="P:NAD+ metabolic process"/>
    <property type="evidence" value="ECO:0007669"/>
    <property type="project" value="InterPro"/>
</dbReference>
<dbReference type="Pfam" id="PF20143">
    <property type="entry name" value="NAD_kinase_C"/>
    <property type="match status" value="1"/>
</dbReference>
<dbReference type="Gene3D" id="3.40.50.10330">
    <property type="entry name" value="Probable inorganic polyphosphate/atp-NAD kinase, domain 1"/>
    <property type="match status" value="1"/>
</dbReference>
<keyword evidence="1 8" id="KW-0808">Transferase</keyword>
<dbReference type="KEGG" id="hhl:Halha_0564"/>
<dbReference type="GO" id="GO:0003951">
    <property type="term" value="F:NAD+ kinase activity"/>
    <property type="evidence" value="ECO:0007669"/>
    <property type="project" value="UniProtKB-UniRule"/>
</dbReference>
<accession>L0K8U2</accession>
<name>L0K8U2_HALHC</name>
<evidence type="ECO:0000256" key="2">
    <source>
        <dbReference type="ARBA" id="ARBA00022741"/>
    </source>
</evidence>
<evidence type="ECO:0000256" key="6">
    <source>
        <dbReference type="ARBA" id="ARBA00023027"/>
    </source>
</evidence>
<dbReference type="SUPFAM" id="SSF111331">
    <property type="entry name" value="NAD kinase/diacylglycerol kinase-like"/>
    <property type="match status" value="1"/>
</dbReference>
<dbReference type="PATRIC" id="fig|748449.3.peg.526"/>
<feature type="active site" description="Proton acceptor" evidence="8">
    <location>
        <position position="68"/>
    </location>
</feature>
<dbReference type="HOGENOM" id="CLU_008831_0_1_9"/>
<evidence type="ECO:0000256" key="7">
    <source>
        <dbReference type="ARBA" id="ARBA00047925"/>
    </source>
</evidence>
<dbReference type="GO" id="GO:0005524">
    <property type="term" value="F:ATP binding"/>
    <property type="evidence" value="ECO:0007669"/>
    <property type="project" value="UniProtKB-KW"/>
</dbReference>
<keyword evidence="10" id="KW-1185">Reference proteome</keyword>
<comment type="cofactor">
    <cofactor evidence="8">
        <name>a divalent metal cation</name>
        <dbReference type="ChEBI" id="CHEBI:60240"/>
    </cofactor>
</comment>
<feature type="binding site" evidence="8">
    <location>
        <begin position="68"/>
        <end position="69"/>
    </location>
    <ligand>
        <name>NAD(+)</name>
        <dbReference type="ChEBI" id="CHEBI:57540"/>
    </ligand>
</feature>
<reference evidence="10" key="1">
    <citation type="submission" date="2012-02" db="EMBL/GenBank/DDBJ databases">
        <title>The complete genome of Halobacteroides halobius DSM 5150.</title>
        <authorList>
            <person name="Lucas S."/>
            <person name="Copeland A."/>
            <person name="Lapidus A."/>
            <person name="Glavina del Rio T."/>
            <person name="Dalin E."/>
            <person name="Tice H."/>
            <person name="Bruce D."/>
            <person name="Goodwin L."/>
            <person name="Pitluck S."/>
            <person name="Peters L."/>
            <person name="Mikhailova N."/>
            <person name="Gu W."/>
            <person name="Kyrpides N."/>
            <person name="Mavromatis K."/>
            <person name="Ivanova N."/>
            <person name="Brettin T."/>
            <person name="Detter J.C."/>
            <person name="Han C."/>
            <person name="Larimer F."/>
            <person name="Land M."/>
            <person name="Hauser L."/>
            <person name="Markowitz V."/>
            <person name="Cheng J.-F."/>
            <person name="Hugenholtz P."/>
            <person name="Woyke T."/>
            <person name="Wu D."/>
            <person name="Tindall B."/>
            <person name="Pomrenke H."/>
            <person name="Brambilla E."/>
            <person name="Klenk H.-P."/>
            <person name="Eisen J.A."/>
        </authorList>
    </citation>
    <scope>NUCLEOTIDE SEQUENCE [LARGE SCALE GENOMIC DNA]</scope>
    <source>
        <strain evidence="10">ATCC 35273 / DSM 5150 / MD-1</strain>
    </source>
</reference>
<evidence type="ECO:0000313" key="9">
    <source>
        <dbReference type="EMBL" id="AGB40538.1"/>
    </source>
</evidence>
<dbReference type="FunFam" id="2.60.200.30:FF:000009">
    <property type="entry name" value="Poly(P)/ATP NAD kinase"/>
    <property type="match status" value="1"/>
</dbReference>
<dbReference type="STRING" id="748449.Halha_0564"/>
<comment type="caution">
    <text evidence="8">Lacks conserved residue(s) required for the propagation of feature annotation.</text>
</comment>
<gene>
    <name evidence="8" type="primary">nadK</name>
    <name evidence="9" type="ordered locus">Halha_0564</name>
</gene>
<feature type="binding site" evidence="8">
    <location>
        <position position="172"/>
    </location>
    <ligand>
        <name>NAD(+)</name>
        <dbReference type="ChEBI" id="CHEBI:57540"/>
    </ligand>
</feature>
<comment type="similarity">
    <text evidence="8">Belongs to the NAD kinase family.</text>
</comment>
<keyword evidence="6 8" id="KW-0520">NAD</keyword>
<dbReference type="RefSeq" id="WP_015326264.1">
    <property type="nucleotide sequence ID" value="NC_019978.1"/>
</dbReference>
<evidence type="ECO:0000256" key="5">
    <source>
        <dbReference type="ARBA" id="ARBA00022857"/>
    </source>
</evidence>
<dbReference type="GO" id="GO:0051287">
    <property type="term" value="F:NAD binding"/>
    <property type="evidence" value="ECO:0007669"/>
    <property type="project" value="UniProtKB-ARBA"/>
</dbReference>
<keyword evidence="5 8" id="KW-0521">NADP</keyword>